<organism evidence="3 4">
    <name type="scientific">Proteus faecis</name>
    <dbReference type="NCBI Taxonomy" id="2050967"/>
    <lineage>
        <taxon>Bacteria</taxon>
        <taxon>Pseudomonadati</taxon>
        <taxon>Pseudomonadota</taxon>
        <taxon>Gammaproteobacteria</taxon>
        <taxon>Enterobacterales</taxon>
        <taxon>Morganellaceae</taxon>
        <taxon>Proteus</taxon>
    </lineage>
</organism>
<evidence type="ECO:0000256" key="1">
    <source>
        <dbReference type="ARBA" id="ARBA00035885"/>
    </source>
</evidence>
<evidence type="ECO:0000313" key="4">
    <source>
        <dbReference type="Proteomes" id="UP001438077"/>
    </source>
</evidence>
<protein>
    <submittedName>
        <fullName evidence="3">Macro domain-containing protein</fullName>
    </submittedName>
</protein>
<dbReference type="Gene3D" id="3.40.220.10">
    <property type="entry name" value="Leucine Aminopeptidase, subunit E, domain 1"/>
    <property type="match status" value="1"/>
</dbReference>
<dbReference type="SMART" id="SM00506">
    <property type="entry name" value="A1pp"/>
    <property type="match status" value="1"/>
</dbReference>
<accession>A0ABZ3EP45</accession>
<gene>
    <name evidence="3" type="ORF">MYW70_08210</name>
</gene>
<dbReference type="PANTHER" id="PTHR12521">
    <property type="entry name" value="PROTEIN C6ORF130"/>
    <property type="match status" value="1"/>
</dbReference>
<evidence type="ECO:0000259" key="2">
    <source>
        <dbReference type="PROSITE" id="PS51154"/>
    </source>
</evidence>
<evidence type="ECO:0000313" key="3">
    <source>
        <dbReference type="EMBL" id="XAG33173.1"/>
    </source>
</evidence>
<dbReference type="RefSeq" id="WP_109397491.1">
    <property type="nucleotide sequence ID" value="NZ_CP095785.1"/>
</dbReference>
<keyword evidence="4" id="KW-1185">Reference proteome</keyword>
<reference evidence="3 4" key="1">
    <citation type="submission" date="2022-03" db="EMBL/GenBank/DDBJ databases">
        <title>Sea Food Isolates.</title>
        <authorList>
            <person name="Li C."/>
        </authorList>
    </citation>
    <scope>NUCLEOTIDE SEQUENCE [LARGE SCALE GENOMIC DNA]</scope>
    <source>
        <strain evidence="3 4">19MO01SH08</strain>
    </source>
</reference>
<dbReference type="SUPFAM" id="SSF52949">
    <property type="entry name" value="Macro domain-like"/>
    <property type="match status" value="1"/>
</dbReference>
<dbReference type="InterPro" id="IPR050892">
    <property type="entry name" value="ADP-ribose_metab_enzymes"/>
</dbReference>
<proteinExistence type="predicted"/>
<sequence length="321" mass="37348">MIRYENGNLLESQAVALVNAVNCQGIMGKGIAYQFKEAFPKNYAVYNNACKNGEVKIGSVLIVNENSKLIINFPTKDNWRRNSQYDFIERGLNDLKKEIMRRNIPSIAIPPLGCGNGGLEWKSVESMIINILSDLDSVDIILFSPPTKETLRDKKDLINVKHLLIHYVFEQLVNKYRYTLNTIFYMCNFLTKDNYFNFTIKYGRPYSEELNIAIDELKTIKEKYGKNFENFIENYINTHLTKEMEVNFRKHIPAINYCTTLLNKINSKDDFIIICKLLREISKNNLINYEASTSEKIILEKLLQEGIIIKNIFNEFEIVTF</sequence>
<dbReference type="EMBL" id="CP095785">
    <property type="protein sequence ID" value="XAG33173.1"/>
    <property type="molecule type" value="Genomic_DNA"/>
</dbReference>
<dbReference type="InterPro" id="IPR043472">
    <property type="entry name" value="Macro_dom-like"/>
</dbReference>
<dbReference type="Pfam" id="PF01661">
    <property type="entry name" value="Macro"/>
    <property type="match status" value="1"/>
</dbReference>
<dbReference type="Proteomes" id="UP001438077">
    <property type="component" value="Chromosome"/>
</dbReference>
<dbReference type="PANTHER" id="PTHR12521:SF0">
    <property type="entry name" value="ADP-RIBOSE GLYCOHYDROLASE OARD1"/>
    <property type="match status" value="1"/>
</dbReference>
<dbReference type="InterPro" id="IPR002589">
    <property type="entry name" value="Macro_dom"/>
</dbReference>
<feature type="domain" description="Macro" evidence="2">
    <location>
        <begin position="1"/>
        <end position="184"/>
    </location>
</feature>
<dbReference type="PROSITE" id="PS51154">
    <property type="entry name" value="MACRO"/>
    <property type="match status" value="1"/>
</dbReference>
<name>A0ABZ3EP45_9GAMM</name>
<dbReference type="CDD" id="cd02901">
    <property type="entry name" value="Macro_Poa1p-like"/>
    <property type="match status" value="1"/>
</dbReference>
<comment type="catalytic activity">
    <reaction evidence="1">
        <text>an N-(ADP-alpha-D-ribosyl)-thymidine in DNA + H2O = a thymidine in DNA + ADP-D-ribose</text>
        <dbReference type="Rhea" id="RHEA:71655"/>
        <dbReference type="Rhea" id="RHEA-COMP:13556"/>
        <dbReference type="Rhea" id="RHEA-COMP:18051"/>
        <dbReference type="ChEBI" id="CHEBI:15377"/>
        <dbReference type="ChEBI" id="CHEBI:57967"/>
        <dbReference type="ChEBI" id="CHEBI:137386"/>
        <dbReference type="ChEBI" id="CHEBI:191199"/>
    </reaction>
    <physiologicalReaction direction="left-to-right" evidence="1">
        <dbReference type="Rhea" id="RHEA:71656"/>
    </physiologicalReaction>
</comment>